<protein>
    <submittedName>
        <fullName evidence="2">Uncharacterized protein</fullName>
    </submittedName>
</protein>
<evidence type="ECO:0000313" key="3">
    <source>
        <dbReference type="Proteomes" id="UP000184356"/>
    </source>
</evidence>
<keyword evidence="3" id="KW-1185">Reference proteome</keyword>
<dbReference type="RefSeq" id="XP_040699625.1">
    <property type="nucleotide sequence ID" value="XM_040845708.1"/>
</dbReference>
<dbReference type="GeneID" id="63761781"/>
<feature type="compositionally biased region" description="Polar residues" evidence="1">
    <location>
        <begin position="40"/>
        <end position="54"/>
    </location>
</feature>
<dbReference type="AlphaFoldDB" id="A0A1L9T8R2"/>
<gene>
    <name evidence="2" type="ORF">ASPSYDRAFT_383562</name>
</gene>
<dbReference type="VEuPathDB" id="FungiDB:ASPSYDRAFT_383562"/>
<dbReference type="EMBL" id="KV878591">
    <property type="protein sequence ID" value="OJJ55819.1"/>
    <property type="molecule type" value="Genomic_DNA"/>
</dbReference>
<feature type="region of interest" description="Disordered" evidence="1">
    <location>
        <begin position="11"/>
        <end position="58"/>
    </location>
</feature>
<evidence type="ECO:0000256" key="1">
    <source>
        <dbReference type="SAM" id="MobiDB-lite"/>
    </source>
</evidence>
<proteinExistence type="predicted"/>
<reference evidence="3" key="1">
    <citation type="journal article" date="2017" name="Genome Biol.">
        <title>Comparative genomics reveals high biological diversity and specific adaptations in the industrially and medically important fungal genus Aspergillus.</title>
        <authorList>
            <person name="de Vries R.P."/>
            <person name="Riley R."/>
            <person name="Wiebenga A."/>
            <person name="Aguilar-Osorio G."/>
            <person name="Amillis S."/>
            <person name="Uchima C.A."/>
            <person name="Anderluh G."/>
            <person name="Asadollahi M."/>
            <person name="Askin M."/>
            <person name="Barry K."/>
            <person name="Battaglia E."/>
            <person name="Bayram O."/>
            <person name="Benocci T."/>
            <person name="Braus-Stromeyer S.A."/>
            <person name="Caldana C."/>
            <person name="Canovas D."/>
            <person name="Cerqueira G.C."/>
            <person name="Chen F."/>
            <person name="Chen W."/>
            <person name="Choi C."/>
            <person name="Clum A."/>
            <person name="Dos Santos R.A."/>
            <person name="Damasio A.R."/>
            <person name="Diallinas G."/>
            <person name="Emri T."/>
            <person name="Fekete E."/>
            <person name="Flipphi M."/>
            <person name="Freyberg S."/>
            <person name="Gallo A."/>
            <person name="Gournas C."/>
            <person name="Habgood R."/>
            <person name="Hainaut M."/>
            <person name="Harispe M.L."/>
            <person name="Henrissat B."/>
            <person name="Hilden K.S."/>
            <person name="Hope R."/>
            <person name="Hossain A."/>
            <person name="Karabika E."/>
            <person name="Karaffa L."/>
            <person name="Karanyi Z."/>
            <person name="Krasevec N."/>
            <person name="Kuo A."/>
            <person name="Kusch H."/>
            <person name="LaButti K."/>
            <person name="Lagendijk E.L."/>
            <person name="Lapidus A."/>
            <person name="Levasseur A."/>
            <person name="Lindquist E."/>
            <person name="Lipzen A."/>
            <person name="Logrieco A.F."/>
            <person name="MacCabe A."/>
            <person name="Maekelae M.R."/>
            <person name="Malavazi I."/>
            <person name="Melin P."/>
            <person name="Meyer V."/>
            <person name="Mielnichuk N."/>
            <person name="Miskei M."/>
            <person name="Molnar A.P."/>
            <person name="Mule G."/>
            <person name="Ngan C.Y."/>
            <person name="Orejas M."/>
            <person name="Orosz E."/>
            <person name="Ouedraogo J.P."/>
            <person name="Overkamp K.M."/>
            <person name="Park H.-S."/>
            <person name="Perrone G."/>
            <person name="Piumi F."/>
            <person name="Punt P.J."/>
            <person name="Ram A.F."/>
            <person name="Ramon A."/>
            <person name="Rauscher S."/>
            <person name="Record E."/>
            <person name="Riano-Pachon D.M."/>
            <person name="Robert V."/>
            <person name="Roehrig J."/>
            <person name="Ruller R."/>
            <person name="Salamov A."/>
            <person name="Salih N.S."/>
            <person name="Samson R.A."/>
            <person name="Sandor E."/>
            <person name="Sanguinetti M."/>
            <person name="Schuetze T."/>
            <person name="Sepcic K."/>
            <person name="Shelest E."/>
            <person name="Sherlock G."/>
            <person name="Sophianopoulou V."/>
            <person name="Squina F.M."/>
            <person name="Sun H."/>
            <person name="Susca A."/>
            <person name="Todd R.B."/>
            <person name="Tsang A."/>
            <person name="Unkles S.E."/>
            <person name="van de Wiele N."/>
            <person name="van Rossen-Uffink D."/>
            <person name="Oliveira J.V."/>
            <person name="Vesth T.C."/>
            <person name="Visser J."/>
            <person name="Yu J.-H."/>
            <person name="Zhou M."/>
            <person name="Andersen M.R."/>
            <person name="Archer D.B."/>
            <person name="Baker S.E."/>
            <person name="Benoit I."/>
            <person name="Brakhage A.A."/>
            <person name="Braus G.H."/>
            <person name="Fischer R."/>
            <person name="Frisvad J.C."/>
            <person name="Goldman G.H."/>
            <person name="Houbraken J."/>
            <person name="Oakley B."/>
            <person name="Pocsi I."/>
            <person name="Scazzocchio C."/>
            <person name="Seiboth B."/>
            <person name="vanKuyk P.A."/>
            <person name="Wortman J."/>
            <person name="Dyer P.S."/>
            <person name="Grigoriev I.V."/>
        </authorList>
    </citation>
    <scope>NUCLEOTIDE SEQUENCE [LARGE SCALE GENOMIC DNA]</scope>
    <source>
        <strain evidence="3">CBS 593.65</strain>
    </source>
</reference>
<dbReference type="Proteomes" id="UP000184356">
    <property type="component" value="Unassembled WGS sequence"/>
</dbReference>
<accession>A0A1L9T8R2</accession>
<name>A0A1L9T8R2_9EURO</name>
<sequence>MLLLCGYRPKTTTRPITTRPRREPSPPSNLALSEPRSSHRANLSNQTQVPQSKRNSPKRLSAPFWGLAEDPIFCRDSRLLHQRHPCLVTSSYFSQFLFHTHKPDIGYHKSGCLICSRSTTFEPSDFQRPFY</sequence>
<evidence type="ECO:0000313" key="2">
    <source>
        <dbReference type="EMBL" id="OJJ55819.1"/>
    </source>
</evidence>
<organism evidence="2 3">
    <name type="scientific">Aspergillus sydowii CBS 593.65</name>
    <dbReference type="NCBI Taxonomy" id="1036612"/>
    <lineage>
        <taxon>Eukaryota</taxon>
        <taxon>Fungi</taxon>
        <taxon>Dikarya</taxon>
        <taxon>Ascomycota</taxon>
        <taxon>Pezizomycotina</taxon>
        <taxon>Eurotiomycetes</taxon>
        <taxon>Eurotiomycetidae</taxon>
        <taxon>Eurotiales</taxon>
        <taxon>Aspergillaceae</taxon>
        <taxon>Aspergillus</taxon>
        <taxon>Aspergillus subgen. Nidulantes</taxon>
    </lineage>
</organism>